<keyword evidence="5 9" id="KW-0067">ATP-binding</keyword>
<evidence type="ECO:0000256" key="2">
    <source>
        <dbReference type="ARBA" id="ARBA00013161"/>
    </source>
</evidence>
<dbReference type="EC" id="6.1.1.2" evidence="2 8"/>
<dbReference type="InterPro" id="IPR001412">
    <property type="entry name" value="aa-tRNA-synth_I_CS"/>
</dbReference>
<dbReference type="Gene3D" id="1.10.240.10">
    <property type="entry name" value="Tyrosyl-Transfer RNA Synthetase"/>
    <property type="match status" value="1"/>
</dbReference>
<evidence type="ECO:0000256" key="9">
    <source>
        <dbReference type="RuleBase" id="RU363036"/>
    </source>
</evidence>
<evidence type="ECO:0000256" key="6">
    <source>
        <dbReference type="ARBA" id="ARBA00022917"/>
    </source>
</evidence>
<evidence type="ECO:0000256" key="4">
    <source>
        <dbReference type="ARBA" id="ARBA00022741"/>
    </source>
</evidence>
<protein>
    <recommendedName>
        <fullName evidence="2 8">Tryptophan--tRNA ligase</fullName>
        <ecNumber evidence="2 8">6.1.1.2</ecNumber>
    </recommendedName>
</protein>
<dbReference type="PROSITE" id="PS00178">
    <property type="entry name" value="AA_TRNA_LIGASE_I"/>
    <property type="match status" value="1"/>
</dbReference>
<dbReference type="Pfam" id="PF00579">
    <property type="entry name" value="tRNA-synt_1b"/>
    <property type="match status" value="1"/>
</dbReference>
<dbReference type="InterPro" id="IPR002306">
    <property type="entry name" value="Trp-tRNA-ligase"/>
</dbReference>
<dbReference type="InterPro" id="IPR014729">
    <property type="entry name" value="Rossmann-like_a/b/a_fold"/>
</dbReference>
<dbReference type="InterPro" id="IPR050203">
    <property type="entry name" value="Trp-tRNA_synthetase"/>
</dbReference>
<keyword evidence="6 9" id="KW-0648">Protein biosynthesis</keyword>
<dbReference type="NCBIfam" id="TIGR00233">
    <property type="entry name" value="trpS"/>
    <property type="match status" value="1"/>
</dbReference>
<dbReference type="PANTHER" id="PTHR43766">
    <property type="entry name" value="TRYPTOPHAN--TRNA LIGASE, MITOCHONDRIAL"/>
    <property type="match status" value="1"/>
</dbReference>
<evidence type="ECO:0000256" key="5">
    <source>
        <dbReference type="ARBA" id="ARBA00022840"/>
    </source>
</evidence>
<evidence type="ECO:0000256" key="7">
    <source>
        <dbReference type="ARBA" id="ARBA00023146"/>
    </source>
</evidence>
<dbReference type="GO" id="GO:0005524">
    <property type="term" value="F:ATP binding"/>
    <property type="evidence" value="ECO:0007669"/>
    <property type="project" value="UniProtKB-KW"/>
</dbReference>
<reference evidence="11" key="1">
    <citation type="journal article" date="2014" name="Int. J. Syst. Evol. Microbiol.">
        <title>Complete genome sequence of Corynebacterium casei LMG S-19264T (=DSM 44701T), isolated from a smear-ripened cheese.</title>
        <authorList>
            <consortium name="US DOE Joint Genome Institute (JGI-PGF)"/>
            <person name="Walter F."/>
            <person name="Albersmeier A."/>
            <person name="Kalinowski J."/>
            <person name="Ruckert C."/>
        </authorList>
    </citation>
    <scope>NUCLEOTIDE SEQUENCE</scope>
    <source>
        <strain evidence="11">CGMCC 1.15448</strain>
    </source>
</reference>
<dbReference type="GO" id="GO:0005829">
    <property type="term" value="C:cytosol"/>
    <property type="evidence" value="ECO:0007669"/>
    <property type="project" value="TreeGrafter"/>
</dbReference>
<evidence type="ECO:0000256" key="8">
    <source>
        <dbReference type="NCBIfam" id="TIGR00233"/>
    </source>
</evidence>
<organism evidence="11 12">
    <name type="scientific">Puia dinghuensis</name>
    <dbReference type="NCBI Taxonomy" id="1792502"/>
    <lineage>
        <taxon>Bacteria</taxon>
        <taxon>Pseudomonadati</taxon>
        <taxon>Bacteroidota</taxon>
        <taxon>Chitinophagia</taxon>
        <taxon>Chitinophagales</taxon>
        <taxon>Chitinophagaceae</taxon>
        <taxon>Puia</taxon>
    </lineage>
</organism>
<dbReference type="Proteomes" id="UP000607559">
    <property type="component" value="Unassembled WGS sequence"/>
</dbReference>
<evidence type="ECO:0000256" key="3">
    <source>
        <dbReference type="ARBA" id="ARBA00022598"/>
    </source>
</evidence>
<reference evidence="11" key="2">
    <citation type="submission" date="2020-09" db="EMBL/GenBank/DDBJ databases">
        <authorList>
            <person name="Sun Q."/>
            <person name="Zhou Y."/>
        </authorList>
    </citation>
    <scope>NUCLEOTIDE SEQUENCE</scope>
    <source>
        <strain evidence="11">CGMCC 1.15448</strain>
    </source>
</reference>
<dbReference type="Gene3D" id="3.40.50.620">
    <property type="entry name" value="HUPs"/>
    <property type="match status" value="1"/>
</dbReference>
<dbReference type="AlphaFoldDB" id="A0A8J2XTC4"/>
<dbReference type="EMBL" id="BMJC01000005">
    <property type="protein sequence ID" value="GGB16146.1"/>
    <property type="molecule type" value="Genomic_DNA"/>
</dbReference>
<feature type="compositionally biased region" description="Gly residues" evidence="10">
    <location>
        <begin position="235"/>
        <end position="257"/>
    </location>
</feature>
<evidence type="ECO:0000256" key="1">
    <source>
        <dbReference type="ARBA" id="ARBA00005594"/>
    </source>
</evidence>
<gene>
    <name evidence="11" type="primary">trpS</name>
    <name evidence="11" type="ORF">GCM10011511_44960</name>
</gene>
<dbReference type="PRINTS" id="PR01039">
    <property type="entry name" value="TRNASYNTHTRP"/>
</dbReference>
<evidence type="ECO:0000256" key="10">
    <source>
        <dbReference type="SAM" id="MobiDB-lite"/>
    </source>
</evidence>
<proteinExistence type="inferred from homology"/>
<comment type="similarity">
    <text evidence="1 9">Belongs to the class-I aminoacyl-tRNA synthetase family.</text>
</comment>
<keyword evidence="3 9" id="KW-0436">Ligase</keyword>
<dbReference type="GO" id="GO:0006436">
    <property type="term" value="P:tryptophanyl-tRNA aminoacylation"/>
    <property type="evidence" value="ECO:0007669"/>
    <property type="project" value="UniProtKB-UniRule"/>
</dbReference>
<dbReference type="SUPFAM" id="SSF52374">
    <property type="entry name" value="Nucleotidylyl transferase"/>
    <property type="match status" value="1"/>
</dbReference>
<keyword evidence="7 9" id="KW-0030">Aminoacyl-tRNA synthetase</keyword>
<keyword evidence="4 9" id="KW-0547">Nucleotide-binding</keyword>
<sequence>MSGIRPTGFLHLGNYFGAVRNYVRMQDAYTCYFMVADLHALTTLNETRELKGHVRRVMAENIASGLDPERVAFYCQSHVPETSELYLLLNMLAYVGELEKTPTFKEKVRLQPQNVNAGLLTYPVLQAADILLHRATLVPVGKDQEQHLEIARNYVNRFNGRYGEVFPEPYAFNFGEALIKVPSLDGAGKMSKSENQMATIYLADDDATIRKKIAKAKTDSGPAVSGASGVVQPGGESGASGVQSGGESGAGRSGGKSGAVQRGMMPGIPMSESVANLFLLLRLVSSEDVVQKFSADYEAGTIRYGDMKKELAEGMVRFVAPIREKAEAIQNDDAYLRRVMEEGAAKARSSAKVTIGLVKDAIGLNYY</sequence>
<dbReference type="CDD" id="cd00806">
    <property type="entry name" value="TrpRS_core"/>
    <property type="match status" value="1"/>
</dbReference>
<evidence type="ECO:0000313" key="12">
    <source>
        <dbReference type="Proteomes" id="UP000607559"/>
    </source>
</evidence>
<dbReference type="PANTHER" id="PTHR43766:SF1">
    <property type="entry name" value="TRYPTOPHAN--TRNA LIGASE, MITOCHONDRIAL"/>
    <property type="match status" value="1"/>
</dbReference>
<accession>A0A8J2XTC4</accession>
<dbReference type="InterPro" id="IPR002305">
    <property type="entry name" value="aa-tRNA-synth_Ic"/>
</dbReference>
<dbReference type="GO" id="GO:0004830">
    <property type="term" value="F:tryptophan-tRNA ligase activity"/>
    <property type="evidence" value="ECO:0007669"/>
    <property type="project" value="UniProtKB-UniRule"/>
</dbReference>
<feature type="region of interest" description="Disordered" evidence="10">
    <location>
        <begin position="219"/>
        <end position="262"/>
    </location>
</feature>
<evidence type="ECO:0000313" key="11">
    <source>
        <dbReference type="EMBL" id="GGB16146.1"/>
    </source>
</evidence>
<keyword evidence="12" id="KW-1185">Reference proteome</keyword>
<comment type="caution">
    <text evidence="11">The sequence shown here is derived from an EMBL/GenBank/DDBJ whole genome shotgun (WGS) entry which is preliminary data.</text>
</comment>
<name>A0A8J2XTC4_9BACT</name>